<dbReference type="Proteomes" id="UP001162640">
    <property type="component" value="Unassembled WGS sequence"/>
</dbReference>
<evidence type="ECO:0000256" key="3">
    <source>
        <dbReference type="ARBA" id="ARBA00022898"/>
    </source>
</evidence>
<gene>
    <name evidence="5" type="ORF">TL16_g10117</name>
</gene>
<comment type="caution">
    <text evidence="5">The sequence shown here is derived from an EMBL/GenBank/DDBJ whole genome shotgun (WGS) entry which is preliminary data.</text>
</comment>
<protein>
    <recommendedName>
        <fullName evidence="4">Aromatic amino acid beta-eliminating lyase/threonine aldolase domain-containing protein</fullName>
    </recommendedName>
</protein>
<evidence type="ECO:0000313" key="5">
    <source>
        <dbReference type="EMBL" id="GMH85080.1"/>
    </source>
</evidence>
<evidence type="ECO:0000256" key="2">
    <source>
        <dbReference type="ARBA" id="ARBA00006966"/>
    </source>
</evidence>
<dbReference type="PANTHER" id="PTHR48097:SF9">
    <property type="entry name" value="L-THREONINE ALDOLASE"/>
    <property type="match status" value="1"/>
</dbReference>
<proteinExistence type="inferred from homology"/>
<evidence type="ECO:0000259" key="4">
    <source>
        <dbReference type="Pfam" id="PF01212"/>
    </source>
</evidence>
<dbReference type="SUPFAM" id="SSF53383">
    <property type="entry name" value="PLP-dependent transferases"/>
    <property type="match status" value="1"/>
</dbReference>
<dbReference type="InterPro" id="IPR015421">
    <property type="entry name" value="PyrdxlP-dep_Trfase_major"/>
</dbReference>
<dbReference type="GO" id="GO:0006567">
    <property type="term" value="P:L-threonine catabolic process"/>
    <property type="evidence" value="ECO:0007669"/>
    <property type="project" value="TreeGrafter"/>
</dbReference>
<keyword evidence="3" id="KW-0663">Pyridoxal phosphate</keyword>
<comment type="similarity">
    <text evidence="2">Belongs to the threonine aldolase family.</text>
</comment>
<feature type="domain" description="Aromatic amino acid beta-eliminating lyase/threonine aldolase" evidence="4">
    <location>
        <begin position="52"/>
        <end position="246"/>
    </location>
</feature>
<name>A0A9W7BBU1_9STRA</name>
<dbReference type="Pfam" id="PF01212">
    <property type="entry name" value="Beta_elim_lyase"/>
    <property type="match status" value="1"/>
</dbReference>
<reference evidence="6" key="1">
    <citation type="journal article" date="2023" name="Commun. Biol.">
        <title>Genome analysis of Parmales, the sister group of diatoms, reveals the evolutionary specialization of diatoms from phago-mixotrophs to photoautotrophs.</title>
        <authorList>
            <person name="Ban H."/>
            <person name="Sato S."/>
            <person name="Yoshikawa S."/>
            <person name="Yamada K."/>
            <person name="Nakamura Y."/>
            <person name="Ichinomiya M."/>
            <person name="Sato N."/>
            <person name="Blanc-Mathieu R."/>
            <person name="Endo H."/>
            <person name="Kuwata A."/>
            <person name="Ogata H."/>
        </authorList>
    </citation>
    <scope>NUCLEOTIDE SEQUENCE [LARGE SCALE GENOMIC DNA]</scope>
</reference>
<accession>A0A9W7BBU1</accession>
<organism evidence="5 6">
    <name type="scientific">Triparma laevis f. inornata</name>
    <dbReference type="NCBI Taxonomy" id="1714386"/>
    <lineage>
        <taxon>Eukaryota</taxon>
        <taxon>Sar</taxon>
        <taxon>Stramenopiles</taxon>
        <taxon>Ochrophyta</taxon>
        <taxon>Bolidophyceae</taxon>
        <taxon>Parmales</taxon>
        <taxon>Triparmaceae</taxon>
        <taxon>Triparma</taxon>
    </lineage>
</organism>
<dbReference type="AlphaFoldDB" id="A0A9W7BBU1"/>
<evidence type="ECO:0000313" key="6">
    <source>
        <dbReference type="Proteomes" id="UP001162640"/>
    </source>
</evidence>
<dbReference type="GO" id="GO:0006545">
    <property type="term" value="P:glycine biosynthetic process"/>
    <property type="evidence" value="ECO:0007669"/>
    <property type="project" value="TreeGrafter"/>
</dbReference>
<dbReference type="EMBL" id="BLQM01000354">
    <property type="protein sequence ID" value="GMH85080.1"/>
    <property type="molecule type" value="Genomic_DNA"/>
</dbReference>
<evidence type="ECO:0000256" key="1">
    <source>
        <dbReference type="ARBA" id="ARBA00001933"/>
    </source>
</evidence>
<dbReference type="GO" id="GO:0008732">
    <property type="term" value="F:L-allo-threonine aldolase activity"/>
    <property type="evidence" value="ECO:0007669"/>
    <property type="project" value="TreeGrafter"/>
</dbReference>
<dbReference type="InterPro" id="IPR001597">
    <property type="entry name" value="ArAA_b-elim_lyase/Thr_aldolase"/>
</dbReference>
<dbReference type="PANTHER" id="PTHR48097">
    <property type="entry name" value="L-THREONINE ALDOLASE-RELATED"/>
    <property type="match status" value="1"/>
</dbReference>
<sequence length="378" mass="42960">MHLQMPGQYPPPTLQSLISSLKVDFDYLKLPEETAFDYYGDFPKDSTTSYLRNFESELSTHLSLPDCVFMPSGVMAQSIMLMINARGEESSFCCHQTSHLLIHEKESYEHLLKLEPEIIDTQKPITYSDVLEKLNGPNSSKIKTVVLEHPHRELGGSLTSFTDLKKIQEICKQKNVKFHLDGARIWEASGAYNGEKSLKDITGCFDSCYVSFYKGLGGITGAALLGSHEFCEEARIWLRRFGGNLFCLSPYAVSCWAGFRRNVTECEGVGFVEKAEKMKRVVGLLKGDEEISSVLSFRTETVEICFCQGIIQGTRSECEKAEKAVFEETGVHVFSRLRGEFGEEKMYFEWNMGEVNGRIEDEVFLENWKLFARELKEK</sequence>
<dbReference type="InterPro" id="IPR015424">
    <property type="entry name" value="PyrdxlP-dep_Trfase"/>
</dbReference>
<comment type="cofactor">
    <cofactor evidence="1">
        <name>pyridoxal 5'-phosphate</name>
        <dbReference type="ChEBI" id="CHEBI:597326"/>
    </cofactor>
</comment>
<dbReference type="Gene3D" id="3.40.640.10">
    <property type="entry name" value="Type I PLP-dependent aspartate aminotransferase-like (Major domain)"/>
    <property type="match status" value="1"/>
</dbReference>
<dbReference type="GO" id="GO:0005829">
    <property type="term" value="C:cytosol"/>
    <property type="evidence" value="ECO:0007669"/>
    <property type="project" value="TreeGrafter"/>
</dbReference>